<keyword evidence="1 4" id="KW-0732">Signal</keyword>
<dbReference type="InterPro" id="IPR026444">
    <property type="entry name" value="Secre_tail"/>
</dbReference>
<dbReference type="NCBIfam" id="TIGR04183">
    <property type="entry name" value="Por_Secre_tail"/>
    <property type="match status" value="1"/>
</dbReference>
<dbReference type="Pfam" id="PF00150">
    <property type="entry name" value="Cellulase"/>
    <property type="match status" value="1"/>
</dbReference>
<feature type="signal peptide" evidence="4">
    <location>
        <begin position="1"/>
        <end position="28"/>
    </location>
</feature>
<dbReference type="GO" id="GO:0009251">
    <property type="term" value="P:glucan catabolic process"/>
    <property type="evidence" value="ECO:0007669"/>
    <property type="project" value="TreeGrafter"/>
</dbReference>
<dbReference type="AlphaFoldDB" id="A0A271IWP5"/>
<dbReference type="Pfam" id="PF18962">
    <property type="entry name" value="Por_Secre_tail"/>
    <property type="match status" value="1"/>
</dbReference>
<dbReference type="PANTHER" id="PTHR31297:SF17">
    <property type="entry name" value="ENDOGLUCANASE"/>
    <property type="match status" value="1"/>
</dbReference>
<dbReference type="EMBL" id="MQWD01000001">
    <property type="protein sequence ID" value="PAP74969.1"/>
    <property type="molecule type" value="Genomic_DNA"/>
</dbReference>
<dbReference type="InterPro" id="IPR008979">
    <property type="entry name" value="Galactose-bd-like_sf"/>
</dbReference>
<dbReference type="OrthoDB" id="9800955at2"/>
<evidence type="ECO:0000256" key="2">
    <source>
        <dbReference type="ARBA" id="ARBA00022801"/>
    </source>
</evidence>
<feature type="chain" id="PRO_5012944628" description="CBM6 domain-containing protein" evidence="4">
    <location>
        <begin position="29"/>
        <end position="668"/>
    </location>
</feature>
<evidence type="ECO:0000256" key="3">
    <source>
        <dbReference type="ARBA" id="ARBA00023295"/>
    </source>
</evidence>
<dbReference type="Gene3D" id="3.20.20.80">
    <property type="entry name" value="Glycosidases"/>
    <property type="match status" value="1"/>
</dbReference>
<keyword evidence="2" id="KW-0378">Hydrolase</keyword>
<gene>
    <name evidence="6" type="ORF">BSZ37_00145</name>
</gene>
<dbReference type="Gene3D" id="2.60.120.260">
    <property type="entry name" value="Galactose-binding domain-like"/>
    <property type="match status" value="1"/>
</dbReference>
<evidence type="ECO:0000259" key="5">
    <source>
        <dbReference type="PROSITE" id="PS51175"/>
    </source>
</evidence>
<evidence type="ECO:0000313" key="6">
    <source>
        <dbReference type="EMBL" id="PAP74969.1"/>
    </source>
</evidence>
<feature type="domain" description="CBM6" evidence="5">
    <location>
        <begin position="436"/>
        <end position="577"/>
    </location>
</feature>
<dbReference type="Gene3D" id="2.60.40.10">
    <property type="entry name" value="Immunoglobulins"/>
    <property type="match status" value="1"/>
</dbReference>
<dbReference type="InterPro" id="IPR050386">
    <property type="entry name" value="Glycosyl_hydrolase_5"/>
</dbReference>
<dbReference type="InterPro" id="IPR001547">
    <property type="entry name" value="Glyco_hydro_5"/>
</dbReference>
<sequence length="668" mass="73041">MTRLSARLHWARLLPLATLVALATPAHAQLTPAEAAAQMGRGINLGNTLEPPQEGAWNNGPAQEHYFDDYAEAGFSTVRIPVRWDQHLGTSAPFAVDEAWMDRVEQVVDWGLERDLFVILNAHHDDWIKEDYDNPVLQARLDSLWSQVATRFQDKSDRLLFEILNEPFLPMTLADTDDMNARVLPIIRRTNPTRIVLYSGASWSSRQQLLAARIPDDPYVIGYYHSYDPYLFGLEGQGTWGSTSDRNQLAQAFQQVADWSASTGVPAILSEFGAIRSGDYNSRMRHYGAFVAGALEHGIPFQVWDDGGDFRVYERQDRDWNDVKDILISTFPDGPNRFAASLTSDTLVVLSWDAPAQSAGLVVERRFGTEPYRTVAEIDGALTAYVDTLRGGPGDYTYRVVSRTDGGPDKVSYPQRVTVVPYERAPYGGAPVALPGTIEAEDYDVGGEGLTYHDTESANIPGAYRPDEGVDLEARDDGGFQLAYVADGEWVEYTVDVAETARYEVTAYVASQDGGGLFSFASGPSFSPTFAVPQTGDWQTLAAVSQTMRLAAGVQPFRFRVDAGTEAPFNLDRIVVEALGTAAEDGPEVAAIRVFPNPARGRFTLSGVAPSLDRRVEVYDALGKLVLTAALVSAEQTVEVGGLAAGAYVLRVVDGGATLARRPLVVVR</sequence>
<dbReference type="InterPro" id="IPR013783">
    <property type="entry name" value="Ig-like_fold"/>
</dbReference>
<proteinExistence type="predicted"/>
<dbReference type="InterPro" id="IPR036116">
    <property type="entry name" value="FN3_sf"/>
</dbReference>
<evidence type="ECO:0000313" key="7">
    <source>
        <dbReference type="Proteomes" id="UP000216339"/>
    </source>
</evidence>
<dbReference type="GO" id="GO:0030246">
    <property type="term" value="F:carbohydrate binding"/>
    <property type="evidence" value="ECO:0007669"/>
    <property type="project" value="InterPro"/>
</dbReference>
<protein>
    <recommendedName>
        <fullName evidence="5">CBM6 domain-containing protein</fullName>
    </recommendedName>
</protein>
<evidence type="ECO:0000256" key="4">
    <source>
        <dbReference type="SAM" id="SignalP"/>
    </source>
</evidence>
<keyword evidence="3" id="KW-0326">Glycosidase</keyword>
<dbReference type="InterPro" id="IPR017853">
    <property type="entry name" value="GH"/>
</dbReference>
<name>A0A271IWP5_9BACT</name>
<keyword evidence="7" id="KW-1185">Reference proteome</keyword>
<dbReference type="PROSITE" id="PS51175">
    <property type="entry name" value="CBM6"/>
    <property type="match status" value="1"/>
</dbReference>
<dbReference type="CDD" id="cd04080">
    <property type="entry name" value="CBM6_cellulase-like"/>
    <property type="match status" value="1"/>
</dbReference>
<dbReference type="RefSeq" id="WP_095508594.1">
    <property type="nucleotide sequence ID" value="NZ_MQWD01000001.1"/>
</dbReference>
<dbReference type="SUPFAM" id="SSF49265">
    <property type="entry name" value="Fibronectin type III"/>
    <property type="match status" value="1"/>
</dbReference>
<dbReference type="InterPro" id="IPR006584">
    <property type="entry name" value="Cellulose-bd_IV"/>
</dbReference>
<dbReference type="PANTHER" id="PTHR31297">
    <property type="entry name" value="GLUCAN ENDO-1,6-BETA-GLUCOSIDASE B"/>
    <property type="match status" value="1"/>
</dbReference>
<evidence type="ECO:0000256" key="1">
    <source>
        <dbReference type="ARBA" id="ARBA00022729"/>
    </source>
</evidence>
<comment type="caution">
    <text evidence="6">The sequence shown here is derived from an EMBL/GenBank/DDBJ whole genome shotgun (WGS) entry which is preliminary data.</text>
</comment>
<reference evidence="6 7" key="1">
    <citation type="submission" date="2016-11" db="EMBL/GenBank/DDBJ databases">
        <title>Study of marine rhodopsin-containing bacteria.</title>
        <authorList>
            <person name="Yoshizawa S."/>
            <person name="Kumagai Y."/>
            <person name="Kogure K."/>
        </authorList>
    </citation>
    <scope>NUCLEOTIDE SEQUENCE [LARGE SCALE GENOMIC DNA]</scope>
    <source>
        <strain evidence="6 7">SAORIC-28</strain>
    </source>
</reference>
<dbReference type="GO" id="GO:0005576">
    <property type="term" value="C:extracellular region"/>
    <property type="evidence" value="ECO:0007669"/>
    <property type="project" value="TreeGrafter"/>
</dbReference>
<dbReference type="InterPro" id="IPR005084">
    <property type="entry name" value="CBM6"/>
</dbReference>
<dbReference type="GO" id="GO:0008422">
    <property type="term" value="F:beta-glucosidase activity"/>
    <property type="evidence" value="ECO:0007669"/>
    <property type="project" value="TreeGrafter"/>
</dbReference>
<dbReference type="Pfam" id="PF03422">
    <property type="entry name" value="CBM_6"/>
    <property type="match status" value="1"/>
</dbReference>
<dbReference type="SMART" id="SM00606">
    <property type="entry name" value="CBD_IV"/>
    <property type="match status" value="1"/>
</dbReference>
<dbReference type="PROSITE" id="PS00659">
    <property type="entry name" value="GLYCOSYL_HYDROL_F5"/>
    <property type="match status" value="1"/>
</dbReference>
<dbReference type="CDD" id="cd00063">
    <property type="entry name" value="FN3"/>
    <property type="match status" value="1"/>
</dbReference>
<accession>A0A271IWP5</accession>
<dbReference type="GO" id="GO:0009986">
    <property type="term" value="C:cell surface"/>
    <property type="evidence" value="ECO:0007669"/>
    <property type="project" value="TreeGrafter"/>
</dbReference>
<organism evidence="6 7">
    <name type="scientific">Rubrivirga marina</name>
    <dbReference type="NCBI Taxonomy" id="1196024"/>
    <lineage>
        <taxon>Bacteria</taxon>
        <taxon>Pseudomonadati</taxon>
        <taxon>Rhodothermota</taxon>
        <taxon>Rhodothermia</taxon>
        <taxon>Rhodothermales</taxon>
        <taxon>Rubricoccaceae</taxon>
        <taxon>Rubrivirga</taxon>
    </lineage>
</organism>
<dbReference type="InterPro" id="IPR003961">
    <property type="entry name" value="FN3_dom"/>
</dbReference>
<dbReference type="SUPFAM" id="SSF51445">
    <property type="entry name" value="(Trans)glycosidases"/>
    <property type="match status" value="1"/>
</dbReference>
<dbReference type="InterPro" id="IPR018087">
    <property type="entry name" value="Glyco_hydro_5_CS"/>
</dbReference>
<dbReference type="Proteomes" id="UP000216339">
    <property type="component" value="Unassembled WGS sequence"/>
</dbReference>
<dbReference type="SUPFAM" id="SSF49785">
    <property type="entry name" value="Galactose-binding domain-like"/>
    <property type="match status" value="1"/>
</dbReference>